<dbReference type="EMBL" id="LATX01001438">
    <property type="protein sequence ID" value="KTB41632.1"/>
    <property type="molecule type" value="Genomic_DNA"/>
</dbReference>
<feature type="compositionally biased region" description="Polar residues" evidence="1">
    <location>
        <begin position="248"/>
        <end position="299"/>
    </location>
</feature>
<feature type="signal peptide" evidence="3">
    <location>
        <begin position="1"/>
        <end position="25"/>
    </location>
</feature>
<dbReference type="eggNOG" id="ENOG502SP6Y">
    <property type="taxonomic scope" value="Eukaryota"/>
</dbReference>
<accession>A0A0W0FZA2</accession>
<evidence type="ECO:0000256" key="1">
    <source>
        <dbReference type="SAM" id="MobiDB-lite"/>
    </source>
</evidence>
<keyword evidence="3" id="KW-0732">Signal</keyword>
<comment type="caution">
    <text evidence="4">The sequence shown here is derived from an EMBL/GenBank/DDBJ whole genome shotgun (WGS) entry which is preliminary data.</text>
</comment>
<keyword evidence="2" id="KW-1133">Transmembrane helix</keyword>
<dbReference type="AlphaFoldDB" id="A0A0W0FZA2"/>
<evidence type="ECO:0008006" key="6">
    <source>
        <dbReference type="Google" id="ProtNLM"/>
    </source>
</evidence>
<keyword evidence="2" id="KW-0472">Membrane</keyword>
<name>A0A0W0FZA2_MONRR</name>
<evidence type="ECO:0000256" key="2">
    <source>
        <dbReference type="SAM" id="Phobius"/>
    </source>
</evidence>
<reference evidence="4 5" key="1">
    <citation type="submission" date="2015-12" db="EMBL/GenBank/DDBJ databases">
        <title>Draft genome sequence of Moniliophthora roreri, the causal agent of frosty pod rot of cacao.</title>
        <authorList>
            <person name="Aime M.C."/>
            <person name="Diaz-Valderrama J.R."/>
            <person name="Kijpornyongpan T."/>
            <person name="Phillips-Mora W."/>
        </authorList>
    </citation>
    <scope>NUCLEOTIDE SEQUENCE [LARGE SCALE GENOMIC DNA]</scope>
    <source>
        <strain evidence="4 5">MCA 2952</strain>
    </source>
</reference>
<gene>
    <name evidence="4" type="ORF">WG66_5781</name>
</gene>
<keyword evidence="2" id="KW-0812">Transmembrane</keyword>
<feature type="compositionally biased region" description="Pro residues" evidence="1">
    <location>
        <begin position="316"/>
        <end position="326"/>
    </location>
</feature>
<feature type="region of interest" description="Disordered" evidence="1">
    <location>
        <begin position="243"/>
        <end position="326"/>
    </location>
</feature>
<dbReference type="Proteomes" id="UP000054988">
    <property type="component" value="Unassembled WGS sequence"/>
</dbReference>
<evidence type="ECO:0000313" key="5">
    <source>
        <dbReference type="Proteomes" id="UP000054988"/>
    </source>
</evidence>
<feature type="chain" id="PRO_5006902224" description="Mid2 domain-containing protein" evidence="3">
    <location>
        <begin position="26"/>
        <end position="326"/>
    </location>
</feature>
<organism evidence="4 5">
    <name type="scientific">Moniliophthora roreri</name>
    <name type="common">Frosty pod rot fungus</name>
    <name type="synonym">Monilia roreri</name>
    <dbReference type="NCBI Taxonomy" id="221103"/>
    <lineage>
        <taxon>Eukaryota</taxon>
        <taxon>Fungi</taxon>
        <taxon>Dikarya</taxon>
        <taxon>Basidiomycota</taxon>
        <taxon>Agaricomycotina</taxon>
        <taxon>Agaricomycetes</taxon>
        <taxon>Agaricomycetidae</taxon>
        <taxon>Agaricales</taxon>
        <taxon>Marasmiineae</taxon>
        <taxon>Marasmiaceae</taxon>
        <taxon>Moniliophthora</taxon>
    </lineage>
</organism>
<protein>
    <recommendedName>
        <fullName evidence="6">Mid2 domain-containing protein</fullName>
    </recommendedName>
</protein>
<sequence>MTVMPSLPLLHYLVLFFSFCALVAGAPETRTIDDYNGDSSTKAKPTYIPSSQWNPGQLCTNYANCHLQPNVSLAHDGTWHDTTHLEGSPALSMQFSFIGVELSVFCILPNKTASAVKNYDLILTLDNANYTYVHEESQLTDNYQYNVSVFTAKNLANTNHTFTMTTSVNSENVVLFDYATYVVDPEAPVESSGSEDSTDSKTNLPAILGGVLGSLLFICLAVLLAMYSRKRRAEYRSAMEAGQVDPYNPSSNRNLPLSLPTSPTGETTSFGYASYSMHTRNPSGPTPTVTSTLDSSGSRSVAVDPAAIDWDSKAPSGPPPAYTAQG</sequence>
<evidence type="ECO:0000313" key="4">
    <source>
        <dbReference type="EMBL" id="KTB41632.1"/>
    </source>
</evidence>
<feature type="transmembrane region" description="Helical" evidence="2">
    <location>
        <begin position="204"/>
        <end position="227"/>
    </location>
</feature>
<proteinExistence type="predicted"/>
<dbReference type="Gene3D" id="2.60.120.260">
    <property type="entry name" value="Galactose-binding domain-like"/>
    <property type="match status" value="1"/>
</dbReference>
<evidence type="ECO:0000256" key="3">
    <source>
        <dbReference type="SAM" id="SignalP"/>
    </source>
</evidence>